<feature type="signal peptide" evidence="2">
    <location>
        <begin position="1"/>
        <end position="19"/>
    </location>
</feature>
<dbReference type="AlphaFoldDB" id="A0A5Q2QDQ7"/>
<sequence length="157" mass="16975">MIKRLALFVALLPSTGAFAADPHWLKGMDDGVYTIQVWRSESCGCCKDWIKHLESHNFDVIDTPVADLNAIKDQYQVPAGARSCHTAKVGDLIVEGHVPAQDIKGALRSADQPDLLAAPGMPSGSPGMDQPGARKDSFAVFALADGQVSEWSKHEEY</sequence>
<reference evidence="3 4" key="1">
    <citation type="submission" date="2019-11" db="EMBL/GenBank/DDBJ databases">
        <authorList>
            <person name="Khan S.A."/>
            <person name="Jeon C.O."/>
            <person name="Chun B.H."/>
        </authorList>
    </citation>
    <scope>NUCLEOTIDE SEQUENCE [LARGE SCALE GENOMIC DNA]</scope>
    <source>
        <strain evidence="3 4">IMCC 1097</strain>
    </source>
</reference>
<gene>
    <name evidence="3" type="ORF">GH975_06085</name>
</gene>
<feature type="chain" id="PRO_5024419210" evidence="2">
    <location>
        <begin position="20"/>
        <end position="157"/>
    </location>
</feature>
<feature type="region of interest" description="Disordered" evidence="1">
    <location>
        <begin position="114"/>
        <end position="133"/>
    </location>
</feature>
<organism evidence="3 4">
    <name type="scientific">Litorivicinus lipolyticus</name>
    <dbReference type="NCBI Taxonomy" id="418701"/>
    <lineage>
        <taxon>Bacteria</taxon>
        <taxon>Pseudomonadati</taxon>
        <taxon>Pseudomonadota</taxon>
        <taxon>Gammaproteobacteria</taxon>
        <taxon>Oceanospirillales</taxon>
        <taxon>Litorivicinaceae</taxon>
        <taxon>Litorivicinus</taxon>
    </lineage>
</organism>
<dbReference type="KEGG" id="llp:GH975_06085"/>
<keyword evidence="4" id="KW-1185">Reference proteome</keyword>
<evidence type="ECO:0000313" key="3">
    <source>
        <dbReference type="EMBL" id="QGG80166.1"/>
    </source>
</evidence>
<proteinExistence type="predicted"/>
<evidence type="ECO:0000313" key="4">
    <source>
        <dbReference type="Proteomes" id="UP000388235"/>
    </source>
</evidence>
<dbReference type="Proteomes" id="UP000388235">
    <property type="component" value="Chromosome"/>
</dbReference>
<evidence type="ECO:0000256" key="1">
    <source>
        <dbReference type="SAM" id="MobiDB-lite"/>
    </source>
</evidence>
<accession>A0A5Q2QDQ7</accession>
<dbReference type="SUPFAM" id="SSF52833">
    <property type="entry name" value="Thioredoxin-like"/>
    <property type="match status" value="1"/>
</dbReference>
<name>A0A5Q2QDQ7_9GAMM</name>
<dbReference type="InterPro" id="IPR007332">
    <property type="entry name" value="DUF411"/>
</dbReference>
<dbReference type="RefSeq" id="WP_153713670.1">
    <property type="nucleotide sequence ID" value="NZ_CP045871.1"/>
</dbReference>
<keyword evidence="2" id="KW-0732">Signal</keyword>
<dbReference type="EMBL" id="CP045871">
    <property type="protein sequence ID" value="QGG80166.1"/>
    <property type="molecule type" value="Genomic_DNA"/>
</dbReference>
<dbReference type="OrthoDB" id="14727at2"/>
<dbReference type="Pfam" id="PF04214">
    <property type="entry name" value="DUF411"/>
    <property type="match status" value="1"/>
</dbReference>
<evidence type="ECO:0000256" key="2">
    <source>
        <dbReference type="SAM" id="SignalP"/>
    </source>
</evidence>
<dbReference type="InterPro" id="IPR036249">
    <property type="entry name" value="Thioredoxin-like_sf"/>
</dbReference>
<protein>
    <submittedName>
        <fullName evidence="3">DUF411 domain-containing protein</fullName>
    </submittedName>
</protein>